<feature type="region of interest" description="Disordered" evidence="1">
    <location>
        <begin position="849"/>
        <end position="953"/>
    </location>
</feature>
<feature type="region of interest" description="Disordered" evidence="1">
    <location>
        <begin position="406"/>
        <end position="436"/>
    </location>
</feature>
<sequence length="1217" mass="136748">RIYFFASERKSVKTKLALEDACSQATSEEEICPANDERKIFDIGSNFQAIKEDLASLDLKSLESKLETYKLKAGAICKQTAQRFSDATSNTAGAGKSVIPRAVLFHDNHLSNNFASARKDDGHYPSLFLSGSIDKRDVAKKPRLYYNAKRNTACASDHKEKIVAEESNDARVRRIRAGVSSADDLNSHGDERSNQSQASSTPLNTTLLEKPNSTHLSVKSPVNSTPAVEGSLGKLILEKRPRMRHHLRKYEIRNESSSSDEKECKLKSRQRNDKDLAHYIHRKRIERRHKAEKKEGSTEENIEKRRYYDPSLVRKLIEQRKLYLSKEKLLAKKLKEQEKLILQENIRNILGVQRERRRQPFVELYLNVKKARINIYDSRNGSSSNEHFVEDLKKRYELKSQDEVQQLPNQNSEDVGQKTDSLQSSNSGRLRGAAGHVPVPKLNLTSLFEDSPPSINQEFDHSQPPVQAIEKHSECLPRAVTPSSTSSSDSIVQKRIFHRQQVINSNKSSLETPNPPPSVSSLSLITPPDNRTLSIDYNGRFSCEKMPGVNSVNGNSSFSSQKDFTPKTLQVQVNAGLNYLNFIHDSIDQVKDIEVAANAIENSAIPDEKWTTSDKKVDIEKPVFIEHSLLAQMTETQKLLYETIRSTNEHLENSRLLLKSENIVEIAAKTAEVVASSFLNAQTPGRLTVSSEHQLKKSKERPSKIPSKILTASIDVNLEKGHDASMNHSGAAAISNDLPDCSKKLFKSKGTSQEPDVRIRSFSVRPQKTDSSFVNDGSSSSFSITDRTERESKLRALRSSLKEKKQLADKLKQEYKRRTNEKFRLTEESLKKQVQMYDEHIKELKTQMDTIEKEPFSNSSTWKQPTSPRIMSPRLGSTPQSCRLSNGAETERTLTPTSLLSEKSRSKSMTQMSRKSSVSKEANNHGDQRTSTNPSVADKISNSASTKNAVPSISSSKSKFLIDSIGKSLSVSQQIFGENDRIHIETAEIETTDEVSDVPEEETINEERSLSDHISKTLQIESNHMDMTTKLDCSPVRGSLKDCLKVIIDINSIKQPVERSISPSTSPRSPSVSKYVSEIYRFPDNDRFQQPLKSPRSLILPKLDLDQVDLITESTLHLEQDDFLVDSFEECSSTKPAVNVKLLGDVASKQITPLALTTDVFAAIPLGRNQHEILVNAILDQLYESRRCGEPISNAVALQAYYNMPLENVKNMLDLNQ</sequence>
<organism evidence="2 3">
    <name type="scientific">Romanomermis culicivorax</name>
    <name type="common">Nematode worm</name>
    <dbReference type="NCBI Taxonomy" id="13658"/>
    <lineage>
        <taxon>Eukaryota</taxon>
        <taxon>Metazoa</taxon>
        <taxon>Ecdysozoa</taxon>
        <taxon>Nematoda</taxon>
        <taxon>Enoplea</taxon>
        <taxon>Dorylaimia</taxon>
        <taxon>Mermithida</taxon>
        <taxon>Mermithoidea</taxon>
        <taxon>Mermithidae</taxon>
        <taxon>Romanomermis</taxon>
    </lineage>
</organism>
<feature type="region of interest" description="Disordered" evidence="1">
    <location>
        <begin position="249"/>
        <end position="270"/>
    </location>
</feature>
<reference evidence="3" key="1">
    <citation type="submission" date="2022-11" db="UniProtKB">
        <authorList>
            <consortium name="WormBaseParasite"/>
        </authorList>
    </citation>
    <scope>IDENTIFICATION</scope>
</reference>
<name>A0A915I8D2_ROMCU</name>
<keyword evidence="2" id="KW-1185">Reference proteome</keyword>
<feature type="compositionally biased region" description="Polar residues" evidence="1">
    <location>
        <begin position="929"/>
        <end position="953"/>
    </location>
</feature>
<feature type="compositionally biased region" description="Low complexity" evidence="1">
    <location>
        <begin position="770"/>
        <end position="783"/>
    </location>
</feature>
<feature type="compositionally biased region" description="Acidic residues" evidence="1">
    <location>
        <begin position="991"/>
        <end position="1004"/>
    </location>
</feature>
<protein>
    <submittedName>
        <fullName evidence="3">Uncharacterized protein</fullName>
    </submittedName>
</protein>
<dbReference type="WBParaSite" id="nRc.2.0.1.t10013-RA">
    <property type="protein sequence ID" value="nRc.2.0.1.t10013-RA"/>
    <property type="gene ID" value="nRc.2.0.1.g10013"/>
</dbReference>
<feature type="compositionally biased region" description="Polar residues" evidence="1">
    <location>
        <begin position="194"/>
        <end position="226"/>
    </location>
</feature>
<evidence type="ECO:0000313" key="2">
    <source>
        <dbReference type="Proteomes" id="UP000887565"/>
    </source>
</evidence>
<feature type="compositionally biased region" description="Polar residues" evidence="1">
    <location>
        <begin position="406"/>
        <end position="428"/>
    </location>
</feature>
<feature type="region of interest" description="Disordered" evidence="1">
    <location>
        <begin position="745"/>
        <end position="791"/>
    </location>
</feature>
<feature type="region of interest" description="Disordered" evidence="1">
    <location>
        <begin position="504"/>
        <end position="526"/>
    </location>
</feature>
<accession>A0A915I8D2</accession>
<feature type="compositionally biased region" description="Polar residues" evidence="1">
    <location>
        <begin position="856"/>
        <end position="921"/>
    </location>
</feature>
<dbReference type="Proteomes" id="UP000887565">
    <property type="component" value="Unplaced"/>
</dbReference>
<evidence type="ECO:0000313" key="3">
    <source>
        <dbReference type="WBParaSite" id="nRc.2.0.1.t10013-RA"/>
    </source>
</evidence>
<dbReference type="AlphaFoldDB" id="A0A915I8D2"/>
<proteinExistence type="predicted"/>
<feature type="region of interest" description="Disordered" evidence="1">
    <location>
        <begin position="991"/>
        <end position="1010"/>
    </location>
</feature>
<feature type="region of interest" description="Disordered" evidence="1">
    <location>
        <begin position="179"/>
        <end position="228"/>
    </location>
</feature>
<evidence type="ECO:0000256" key="1">
    <source>
        <dbReference type="SAM" id="MobiDB-lite"/>
    </source>
</evidence>